<organism evidence="1 2">
    <name type="scientific">Gordonia phage BetterKatz</name>
    <dbReference type="NCBI Taxonomy" id="1821551"/>
    <lineage>
        <taxon>Viruses</taxon>
        <taxon>Duplodnaviria</taxon>
        <taxon>Heunggongvirae</taxon>
        <taxon>Uroviricota</taxon>
        <taxon>Caudoviricetes</taxon>
        <taxon>Betterkatzvirus</taxon>
        <taxon>Betterkatzvirus betterkatz</taxon>
    </lineage>
</organism>
<evidence type="ECO:0000313" key="2">
    <source>
        <dbReference type="Proteomes" id="UP000203938"/>
    </source>
</evidence>
<dbReference type="OrthoDB" id="24298at10239"/>
<dbReference type="RefSeq" id="YP_009302826.1">
    <property type="nucleotide sequence ID" value="NC_031247.1"/>
</dbReference>
<keyword evidence="2" id="KW-1185">Reference proteome</keyword>
<evidence type="ECO:0008006" key="3">
    <source>
        <dbReference type="Google" id="ProtNLM"/>
    </source>
</evidence>
<reference evidence="2" key="1">
    <citation type="submission" date="2016-03" db="EMBL/GenBank/DDBJ databases">
        <authorList>
            <person name="Berryman E.N."/>
            <person name="Forrest K.M."/>
            <person name="McHale L."/>
            <person name="Wertz A.T."/>
            <person name="Zhuang Z."/>
            <person name="Kasturiarachi N.S."/>
            <person name="Pressimone C.A."/>
            <person name="Schiebel J.G."/>
            <person name="Furbee E.C."/>
            <person name="Grubb S.R."/>
            <person name="Warner M.H."/>
            <person name="Montgomery M.T."/>
            <person name="Garlena R.A."/>
            <person name="Russell D.A."/>
            <person name="Pope W.H."/>
            <person name="Jacobs-Sera D."/>
            <person name="Hendrix R.W."/>
            <person name="Hatfull G.F."/>
        </authorList>
    </citation>
    <scope>NUCLEOTIDE SEQUENCE [LARGE SCALE GENOMIC DNA]</scope>
</reference>
<dbReference type="EMBL" id="KU963261">
    <property type="protein sequence ID" value="AMS03704.1"/>
    <property type="molecule type" value="Genomic_DNA"/>
</dbReference>
<protein>
    <recommendedName>
        <fullName evidence="3">DUF1643 domain-containing protein</fullName>
    </recommendedName>
</protein>
<proteinExistence type="predicted"/>
<dbReference type="Proteomes" id="UP000203938">
    <property type="component" value="Segment"/>
</dbReference>
<sequence>MSATISADGVYRYELSRSLYRLSPTAGGTCLFVMLNPSTADANTDDPTIRRCIGFAAAWDFAQFDVVNLFAYRATDPADLLRARAAGDDVVGPDNDEHIVNAHRRADRTVVAWGAKAPADRVADVVDMLGRGLYCLGTTKDGSPRHPLYVRADTDLVEWGSNA</sequence>
<dbReference type="KEGG" id="vg:29125634"/>
<dbReference type="InterPro" id="IPR012441">
    <property type="entry name" value="DUF1643"/>
</dbReference>
<dbReference type="Pfam" id="PF07799">
    <property type="entry name" value="DUF1643"/>
    <property type="match status" value="1"/>
</dbReference>
<gene>
    <name evidence="1" type="primary">69</name>
    <name evidence="1" type="ORF">SEA_BETTERKATZ_69</name>
</gene>
<evidence type="ECO:0000313" key="1">
    <source>
        <dbReference type="EMBL" id="AMS03704.1"/>
    </source>
</evidence>
<dbReference type="GeneID" id="29125634"/>
<name>A0A142KC71_9CAUD</name>
<accession>A0A142KC71</accession>